<reference evidence="9" key="1">
    <citation type="submission" date="2020-12" db="EMBL/GenBank/DDBJ databases">
        <title>M. sibirica DSM 26468T genome.</title>
        <authorList>
            <person name="Thieme N."/>
            <person name="Rettenmaier R."/>
            <person name="Zverlov V."/>
            <person name="Liebl W."/>
        </authorList>
    </citation>
    <scope>NUCLEOTIDE SEQUENCE</scope>
    <source>
        <strain evidence="9">DSM 26468</strain>
    </source>
</reference>
<keyword evidence="5" id="KW-0964">Secreted</keyword>
<dbReference type="GO" id="GO:0005576">
    <property type="term" value="C:extracellular region"/>
    <property type="evidence" value="ECO:0007669"/>
    <property type="project" value="UniProtKB-SubCell"/>
</dbReference>
<evidence type="ECO:0000256" key="4">
    <source>
        <dbReference type="ARBA" id="ARBA00016244"/>
    </source>
</evidence>
<evidence type="ECO:0000256" key="2">
    <source>
        <dbReference type="ARBA" id="ARBA00004613"/>
    </source>
</evidence>
<protein>
    <recommendedName>
        <fullName evidence="4">Flagellar hook-associated protein 1</fullName>
    </recommendedName>
</protein>
<keyword evidence="10" id="KW-1185">Reference proteome</keyword>
<evidence type="ECO:0000259" key="8">
    <source>
        <dbReference type="Pfam" id="PF22638"/>
    </source>
</evidence>
<evidence type="ECO:0000313" key="10">
    <source>
        <dbReference type="Proteomes" id="UP000623269"/>
    </source>
</evidence>
<dbReference type="EMBL" id="JAEAGR010000023">
    <property type="protein sequence ID" value="MBH1942462.1"/>
    <property type="molecule type" value="Genomic_DNA"/>
</dbReference>
<dbReference type="Proteomes" id="UP000623269">
    <property type="component" value="Unassembled WGS sequence"/>
</dbReference>
<evidence type="ECO:0000313" key="9">
    <source>
        <dbReference type="EMBL" id="MBH1942462.1"/>
    </source>
</evidence>
<dbReference type="GO" id="GO:0044780">
    <property type="term" value="P:bacterial-type flagellum assembly"/>
    <property type="evidence" value="ECO:0007669"/>
    <property type="project" value="InterPro"/>
</dbReference>
<gene>
    <name evidence="9" type="primary">flgK</name>
    <name evidence="9" type="ORF">I5677_16290</name>
</gene>
<organism evidence="9 10">
    <name type="scientific">Mobilitalea sibirica</name>
    <dbReference type="NCBI Taxonomy" id="1462919"/>
    <lineage>
        <taxon>Bacteria</taxon>
        <taxon>Bacillati</taxon>
        <taxon>Bacillota</taxon>
        <taxon>Clostridia</taxon>
        <taxon>Lachnospirales</taxon>
        <taxon>Lachnospiraceae</taxon>
        <taxon>Mobilitalea</taxon>
    </lineage>
</organism>
<sequence>MASTFFGLNIGKTGLYAYQAALDTTAHNITNTETEGYTRQVMGQQAGKALSVNSTYGMAGTGVSVTGVKQLRDYYYDMKYWSNNTMYGEYSYKSHYMTEVENYFNEVSVEGFTTTFNSMFDSIQELSKNPASLTVRTQVINYAKSLTEYFSSISQSLKSIQDECNFEIRNKVDQVNSTAQQIAALTKQINTLEVNGGAANDLRDQRALLVDELSEIANISVTEKTVGAGIGVTSYVIKLDNQTLVDGGNYNSLHVIPRKEKHNQNDVDGLYDVAWANGQRFNMGSASLGGALQALYEVRDGNNSANLKGVVSAEAGDFHISVTDTTINEVEKLNIPENGRITVGNREYVYNGFEVTKDVASGNFIYTFTLDEPIVVDVANEVAHVGQSIDYKGIPYYMEQMNEFIRTFAKAFNEIHRSGKDLENNSGADFFNATNKINGREYVFGPLADSDDYPYFDFDTFNSQTGDYYEEIPENQPLYGSYYFMTAENFTVSTELIQDSSRMATATDIVNGNENNDIVDALMALKTNSSLFKQGAPGGFMQTLTAEIGIDTKKATNFSESQNNILQAIVNQRLSVSGVDMDEEAMNLVRFQNAYNLSAKVISVMDEVYDKLINYMGV</sequence>
<comment type="caution">
    <text evidence="9">The sequence shown here is derived from an EMBL/GenBank/DDBJ whole genome shotgun (WGS) entry which is preliminary data.</text>
</comment>
<accession>A0A8J7KY00</accession>
<dbReference type="Pfam" id="PF06429">
    <property type="entry name" value="Flg_bbr_C"/>
    <property type="match status" value="1"/>
</dbReference>
<comment type="similarity">
    <text evidence="3">Belongs to the flagella basal body rod proteins family.</text>
</comment>
<comment type="subcellular location">
    <subcellularLocation>
        <location evidence="1">Bacterial flagellum</location>
    </subcellularLocation>
    <subcellularLocation>
        <location evidence="2">Secreted</location>
    </subcellularLocation>
</comment>
<evidence type="ECO:0000256" key="1">
    <source>
        <dbReference type="ARBA" id="ARBA00004365"/>
    </source>
</evidence>
<dbReference type="GO" id="GO:0005198">
    <property type="term" value="F:structural molecule activity"/>
    <property type="evidence" value="ECO:0007669"/>
    <property type="project" value="InterPro"/>
</dbReference>
<feature type="domain" description="Flagellar hook-associated protein FlgK helical" evidence="8">
    <location>
        <begin position="97"/>
        <end position="302"/>
    </location>
</feature>
<evidence type="ECO:0000259" key="7">
    <source>
        <dbReference type="Pfam" id="PF06429"/>
    </source>
</evidence>
<dbReference type="AlphaFoldDB" id="A0A8J7KY00"/>
<feature type="domain" description="Flagellar basal-body/hook protein C-terminal" evidence="7">
    <location>
        <begin position="572"/>
        <end position="614"/>
    </location>
</feature>
<dbReference type="GO" id="GO:0009424">
    <property type="term" value="C:bacterial-type flagellum hook"/>
    <property type="evidence" value="ECO:0007669"/>
    <property type="project" value="InterPro"/>
</dbReference>
<dbReference type="InterPro" id="IPR053927">
    <property type="entry name" value="FlgK_helical"/>
</dbReference>
<keyword evidence="9" id="KW-0969">Cilium</keyword>
<name>A0A8J7KY00_9FIRM</name>
<evidence type="ECO:0000256" key="6">
    <source>
        <dbReference type="ARBA" id="ARBA00023143"/>
    </source>
</evidence>
<keyword evidence="9" id="KW-0282">Flagellum</keyword>
<keyword evidence="9" id="KW-0966">Cell projection</keyword>
<evidence type="ECO:0000256" key="5">
    <source>
        <dbReference type="ARBA" id="ARBA00022525"/>
    </source>
</evidence>
<evidence type="ECO:0000256" key="3">
    <source>
        <dbReference type="ARBA" id="ARBA00009677"/>
    </source>
</evidence>
<dbReference type="PANTHER" id="PTHR30033">
    <property type="entry name" value="FLAGELLAR HOOK-ASSOCIATED PROTEIN 1"/>
    <property type="match status" value="1"/>
</dbReference>
<keyword evidence="6" id="KW-0975">Bacterial flagellum</keyword>
<dbReference type="NCBIfam" id="TIGR02492">
    <property type="entry name" value="flgK_ends"/>
    <property type="match status" value="1"/>
</dbReference>
<dbReference type="SUPFAM" id="SSF64518">
    <property type="entry name" value="Phase 1 flagellin"/>
    <property type="match status" value="1"/>
</dbReference>
<dbReference type="InterPro" id="IPR002371">
    <property type="entry name" value="FlgK"/>
</dbReference>
<dbReference type="InterPro" id="IPR010930">
    <property type="entry name" value="Flg_bb/hook_C_dom"/>
</dbReference>
<proteinExistence type="inferred from homology"/>
<dbReference type="PANTHER" id="PTHR30033:SF1">
    <property type="entry name" value="FLAGELLAR HOOK-ASSOCIATED PROTEIN 1"/>
    <property type="match status" value="1"/>
</dbReference>
<dbReference type="Pfam" id="PF22638">
    <property type="entry name" value="FlgK_D1"/>
    <property type="match status" value="1"/>
</dbReference>
<dbReference type="RefSeq" id="WP_197662716.1">
    <property type="nucleotide sequence ID" value="NZ_JAEAGR010000023.1"/>
</dbReference>
<dbReference type="PRINTS" id="PR01005">
    <property type="entry name" value="FLGHOOKAP1"/>
</dbReference>